<accession>A0ABM7VBP8</accession>
<sequence length="259" mass="29032">MNKPLVNATFFAGGFRPMMLALGLFAAASLQSCKKKPAQSEPVAQEVSQVSNKTQELVEQAQYLYDNMNKMSVDHVKSEVSRIRSEAAGNAQVEAILKKVEEKLSVKEQLNHAQLLIDNFENYDLAYLKEETEKLHNSPYSEVKAQANQLDSMITAREKRASDARPTKVRLNEYMRNIGSASSPAKADQEIEKALSLFSNPNVDVLIIIGVFDGEKDFDKPTTIGQYLEYLKLQKKAPYSIENIETDASGKIRLLELQK</sequence>
<evidence type="ECO:0000313" key="2">
    <source>
        <dbReference type="EMBL" id="BDC98357.1"/>
    </source>
</evidence>
<dbReference type="Proteomes" id="UP001354989">
    <property type="component" value="Chromosome"/>
</dbReference>
<feature type="signal peptide" evidence="1">
    <location>
        <begin position="1"/>
        <end position="26"/>
    </location>
</feature>
<keyword evidence="3" id="KW-1185">Reference proteome</keyword>
<evidence type="ECO:0000256" key="1">
    <source>
        <dbReference type="SAM" id="SignalP"/>
    </source>
</evidence>
<name>A0ABM7VBP8_9BACT</name>
<keyword evidence="1" id="KW-0732">Signal</keyword>
<evidence type="ECO:0000313" key="3">
    <source>
        <dbReference type="Proteomes" id="UP001354989"/>
    </source>
</evidence>
<dbReference type="RefSeq" id="WP_332921128.1">
    <property type="nucleotide sequence ID" value="NZ_AP025292.1"/>
</dbReference>
<protein>
    <submittedName>
        <fullName evidence="2">Uncharacterized protein</fullName>
    </submittedName>
</protein>
<dbReference type="PROSITE" id="PS51257">
    <property type="entry name" value="PROKAR_LIPOPROTEIN"/>
    <property type="match status" value="1"/>
</dbReference>
<proteinExistence type="predicted"/>
<dbReference type="EMBL" id="AP025292">
    <property type="protein sequence ID" value="BDC98357.1"/>
    <property type="molecule type" value="Genomic_DNA"/>
</dbReference>
<organism evidence="2 3">
    <name type="scientific">Persicobacter psychrovividus</name>
    <dbReference type="NCBI Taxonomy" id="387638"/>
    <lineage>
        <taxon>Bacteria</taxon>
        <taxon>Pseudomonadati</taxon>
        <taxon>Bacteroidota</taxon>
        <taxon>Cytophagia</taxon>
        <taxon>Cytophagales</taxon>
        <taxon>Persicobacteraceae</taxon>
        <taxon>Persicobacter</taxon>
    </lineage>
</organism>
<gene>
    <name evidence="2" type="ORF">PEPS_06380</name>
</gene>
<feature type="chain" id="PRO_5047242981" evidence="1">
    <location>
        <begin position="27"/>
        <end position="259"/>
    </location>
</feature>
<reference evidence="2 3" key="1">
    <citation type="submission" date="2021-12" db="EMBL/GenBank/DDBJ databases">
        <title>Genome sequencing of bacteria with rrn-lacking chromosome and rrn-plasmid.</title>
        <authorList>
            <person name="Anda M."/>
            <person name="Iwasaki W."/>
        </authorList>
    </citation>
    <scope>NUCLEOTIDE SEQUENCE [LARGE SCALE GENOMIC DNA]</scope>
    <source>
        <strain evidence="2 3">NBRC 101262</strain>
    </source>
</reference>